<dbReference type="AlphaFoldDB" id="A0A1I5ZQE6"/>
<keyword evidence="4" id="KW-1185">Reference proteome</keyword>
<evidence type="ECO:0000259" key="2">
    <source>
        <dbReference type="Pfam" id="PF13610"/>
    </source>
</evidence>
<dbReference type="InterPro" id="IPR052183">
    <property type="entry name" value="IS_Transposase"/>
</dbReference>
<dbReference type="Proteomes" id="UP000243106">
    <property type="component" value="Unassembled WGS sequence"/>
</dbReference>
<protein>
    <submittedName>
        <fullName evidence="3">Putative transposase</fullName>
    </submittedName>
</protein>
<dbReference type="PANTHER" id="PTHR35528:SF3">
    <property type="entry name" value="BLL1675 PROTEIN"/>
    <property type="match status" value="1"/>
</dbReference>
<evidence type="ECO:0000313" key="4">
    <source>
        <dbReference type="Proteomes" id="UP000243106"/>
    </source>
</evidence>
<gene>
    <name evidence="3" type="ORF">SAMN05421853_111108</name>
</gene>
<name>A0A1I5ZQE6_9RHOB</name>
<dbReference type="PANTHER" id="PTHR35528">
    <property type="entry name" value="BLL1675 PROTEIN"/>
    <property type="match status" value="1"/>
</dbReference>
<proteinExistence type="predicted"/>
<feature type="region of interest" description="Disordered" evidence="1">
    <location>
        <begin position="90"/>
        <end position="117"/>
    </location>
</feature>
<dbReference type="STRING" id="93684.SAMN05421853_111108"/>
<organism evidence="3 4">
    <name type="scientific">Roseivivax halotolerans</name>
    <dbReference type="NCBI Taxonomy" id="93684"/>
    <lineage>
        <taxon>Bacteria</taxon>
        <taxon>Pseudomonadati</taxon>
        <taxon>Pseudomonadota</taxon>
        <taxon>Alphaproteobacteria</taxon>
        <taxon>Rhodobacterales</taxon>
        <taxon>Roseobacteraceae</taxon>
        <taxon>Roseivivax</taxon>
    </lineage>
</organism>
<accession>A0A1I5ZQE6</accession>
<reference evidence="4" key="1">
    <citation type="submission" date="2016-10" db="EMBL/GenBank/DDBJ databases">
        <authorList>
            <person name="Varghese N."/>
            <person name="Submissions S."/>
        </authorList>
    </citation>
    <scope>NUCLEOTIDE SEQUENCE [LARGE SCALE GENOMIC DNA]</scope>
    <source>
        <strain evidence="4">JCM 10271</strain>
    </source>
</reference>
<feature type="domain" description="DDE" evidence="2">
    <location>
        <begin position="19"/>
        <end position="117"/>
    </location>
</feature>
<sequence length="117" mass="13879">MFAAVIRKCRIEGMKFSRWRWHLNQMFVIVNCERDFLWRVVKHESEVLESFVTETQGKKAAIKFFKKAVLKHGRPEAFVTEKLRSYGAAPKELGSEDQQKINRWKNNRAENSHLSLR</sequence>
<evidence type="ECO:0000256" key="1">
    <source>
        <dbReference type="SAM" id="MobiDB-lite"/>
    </source>
</evidence>
<dbReference type="InterPro" id="IPR032874">
    <property type="entry name" value="DDE_dom"/>
</dbReference>
<evidence type="ECO:0000313" key="3">
    <source>
        <dbReference type="EMBL" id="SFQ58709.1"/>
    </source>
</evidence>
<dbReference type="Pfam" id="PF13610">
    <property type="entry name" value="DDE_Tnp_IS240"/>
    <property type="match status" value="1"/>
</dbReference>
<dbReference type="EMBL" id="FOXV01000011">
    <property type="protein sequence ID" value="SFQ58709.1"/>
    <property type="molecule type" value="Genomic_DNA"/>
</dbReference>